<gene>
    <name evidence="6" type="ORF">ACFS7Z_24780</name>
</gene>
<dbReference type="Proteomes" id="UP001597641">
    <property type="component" value="Unassembled WGS sequence"/>
</dbReference>
<keyword evidence="7" id="KW-1185">Reference proteome</keyword>
<comment type="subcellular location">
    <subcellularLocation>
        <location evidence="1">Cell membrane</location>
        <topology evidence="1">Multi-pass membrane protein</topology>
    </subcellularLocation>
</comment>
<evidence type="ECO:0000256" key="1">
    <source>
        <dbReference type="ARBA" id="ARBA00004651"/>
    </source>
</evidence>
<dbReference type="SUPFAM" id="SSF55073">
    <property type="entry name" value="Nucleotide cyclase"/>
    <property type="match status" value="1"/>
</dbReference>
<feature type="domain" description="Guanylate cyclase" evidence="4">
    <location>
        <begin position="125"/>
        <end position="258"/>
    </location>
</feature>
<evidence type="ECO:0000256" key="2">
    <source>
        <dbReference type="ARBA" id="ARBA00022475"/>
    </source>
</evidence>
<dbReference type="InterPro" id="IPR029787">
    <property type="entry name" value="Nucleotide_cyclase"/>
</dbReference>
<evidence type="ECO:0000259" key="5">
    <source>
        <dbReference type="PROSITE" id="PS51085"/>
    </source>
</evidence>
<dbReference type="Gene3D" id="3.10.20.30">
    <property type="match status" value="1"/>
</dbReference>
<dbReference type="InterPro" id="IPR012675">
    <property type="entry name" value="Beta-grasp_dom_sf"/>
</dbReference>
<accession>A0ABW6C360</accession>
<dbReference type="Pfam" id="PF00211">
    <property type="entry name" value="Guanylate_cyc"/>
    <property type="match status" value="1"/>
</dbReference>
<dbReference type="PROSITE" id="PS50125">
    <property type="entry name" value="GUANYLATE_CYCLASE_2"/>
    <property type="match status" value="1"/>
</dbReference>
<dbReference type="CDD" id="cd00207">
    <property type="entry name" value="fer2"/>
    <property type="match status" value="1"/>
</dbReference>
<dbReference type="InterPro" id="IPR001054">
    <property type="entry name" value="A/G_cyclase"/>
</dbReference>
<protein>
    <submittedName>
        <fullName evidence="6">Adenylate/guanylate cyclase domain-containing protein</fullName>
    </submittedName>
</protein>
<evidence type="ECO:0000313" key="7">
    <source>
        <dbReference type="Proteomes" id="UP001597641"/>
    </source>
</evidence>
<dbReference type="CDD" id="cd07302">
    <property type="entry name" value="CHD"/>
    <property type="match status" value="1"/>
</dbReference>
<evidence type="ECO:0000313" key="6">
    <source>
        <dbReference type="EMBL" id="MFD3003596.1"/>
    </source>
</evidence>
<keyword evidence="3" id="KW-0472">Membrane</keyword>
<evidence type="ECO:0000259" key="4">
    <source>
        <dbReference type="PROSITE" id="PS50125"/>
    </source>
</evidence>
<comment type="caution">
    <text evidence="6">The sequence shown here is derived from an EMBL/GenBank/DDBJ whole genome shotgun (WGS) entry which is preliminary data.</text>
</comment>
<dbReference type="Gene3D" id="3.30.70.1230">
    <property type="entry name" value="Nucleotide cyclase"/>
    <property type="match status" value="1"/>
</dbReference>
<dbReference type="InterPro" id="IPR001041">
    <property type="entry name" value="2Fe-2S_ferredoxin-type"/>
</dbReference>
<dbReference type="Pfam" id="PF00111">
    <property type="entry name" value="Fer2"/>
    <property type="match status" value="1"/>
</dbReference>
<dbReference type="SUPFAM" id="SSF54292">
    <property type="entry name" value="2Fe-2S ferredoxin-like"/>
    <property type="match status" value="1"/>
</dbReference>
<dbReference type="SMART" id="SM00044">
    <property type="entry name" value="CYCc"/>
    <property type="match status" value="1"/>
</dbReference>
<dbReference type="PANTHER" id="PTHR43081">
    <property type="entry name" value="ADENYLATE CYCLASE, TERMINAL-DIFFERENTIATION SPECIFIC-RELATED"/>
    <property type="match status" value="1"/>
</dbReference>
<feature type="domain" description="2Fe-2S ferredoxin-type" evidence="5">
    <location>
        <begin position="5"/>
        <end position="99"/>
    </location>
</feature>
<dbReference type="EMBL" id="JBHUOX010000034">
    <property type="protein sequence ID" value="MFD3003596.1"/>
    <property type="molecule type" value="Genomic_DNA"/>
</dbReference>
<sequence>MKEHFTIELLGDGMVDIAADQTILEASLAAGIPHYHACGGKGRCSTCRILVHEGASHLSAYSEQEIKLRKKIPMPTNVRLACQTYVRGENVKVHRMIRDETDIRLYISEDSLADTAQTGEEKTLALFFLDIRNFTPFVEKYLPFDVIHIMRRLFALFRHVIESNDGRIIETAGDGFYAVFGFSTGVGAAAQKAVEAGQQILNEIHSFNEIYMYKHFRHRFQVGIGIHTGKVITGNIGIGINNNITVTGLPVNVAARLQAATKELNNSFLISEVVMDKLKEKPDVQPIEISLKGLKNTVTVYPIGQAYS</sequence>
<name>A0ABW6C360_9BACT</name>
<reference evidence="7" key="1">
    <citation type="journal article" date="2019" name="Int. J. Syst. Evol. Microbiol.">
        <title>The Global Catalogue of Microorganisms (GCM) 10K type strain sequencing project: providing services to taxonomists for standard genome sequencing and annotation.</title>
        <authorList>
            <consortium name="The Broad Institute Genomics Platform"/>
            <consortium name="The Broad Institute Genome Sequencing Center for Infectious Disease"/>
            <person name="Wu L."/>
            <person name="Ma J."/>
        </authorList>
    </citation>
    <scope>NUCLEOTIDE SEQUENCE [LARGE SCALE GENOMIC DNA]</scope>
    <source>
        <strain evidence="7">KCTC 23984</strain>
    </source>
</reference>
<dbReference type="PANTHER" id="PTHR43081:SF17">
    <property type="entry name" value="BLL5647 PROTEIN"/>
    <property type="match status" value="1"/>
</dbReference>
<dbReference type="InterPro" id="IPR050697">
    <property type="entry name" value="Adenylyl/Guanylyl_Cyclase_3/4"/>
</dbReference>
<dbReference type="InterPro" id="IPR036010">
    <property type="entry name" value="2Fe-2S_ferredoxin-like_sf"/>
</dbReference>
<proteinExistence type="predicted"/>
<keyword evidence="2" id="KW-1003">Cell membrane</keyword>
<dbReference type="PROSITE" id="PS51085">
    <property type="entry name" value="2FE2S_FER_2"/>
    <property type="match status" value="1"/>
</dbReference>
<organism evidence="6 7">
    <name type="scientific">Pontibacter toksunensis</name>
    <dbReference type="NCBI Taxonomy" id="1332631"/>
    <lineage>
        <taxon>Bacteria</taxon>
        <taxon>Pseudomonadati</taxon>
        <taxon>Bacteroidota</taxon>
        <taxon>Cytophagia</taxon>
        <taxon>Cytophagales</taxon>
        <taxon>Hymenobacteraceae</taxon>
        <taxon>Pontibacter</taxon>
    </lineage>
</organism>
<evidence type="ECO:0000256" key="3">
    <source>
        <dbReference type="ARBA" id="ARBA00023136"/>
    </source>
</evidence>
<dbReference type="RefSeq" id="WP_377491303.1">
    <property type="nucleotide sequence ID" value="NZ_JBHUOX010000034.1"/>
</dbReference>